<dbReference type="Pfam" id="PF01822">
    <property type="entry name" value="WSC"/>
    <property type="match status" value="1"/>
</dbReference>
<evidence type="ECO:0000256" key="4">
    <source>
        <dbReference type="ARBA" id="ARBA00022989"/>
    </source>
</evidence>
<evidence type="ECO:0000256" key="3">
    <source>
        <dbReference type="ARBA" id="ARBA00022729"/>
    </source>
</evidence>
<dbReference type="Gene3D" id="2.60.120.290">
    <property type="entry name" value="Spermadhesin, CUB domain"/>
    <property type="match status" value="1"/>
</dbReference>
<feature type="domain" description="CUB" evidence="11">
    <location>
        <begin position="241"/>
        <end position="361"/>
    </location>
</feature>
<feature type="region of interest" description="Disordered" evidence="9">
    <location>
        <begin position="385"/>
        <end position="408"/>
    </location>
</feature>
<sequence length="644" mass="68789">MMEYTVSVAAIHAARMVILYPLCFFLSMLSLEVLSQDPIELTAVRLYSEGGILFGGAVEVSTSNGWERVCYEGFNSRMADIVCHKRGFDEGAMAVRSTASIGVVVTPLPSLTCQFTTADGEETVQCEYASTCWDHAIVICNYPGYLGCYRHTRGSPLLDEAVFAHANMTIQSCLALCRQRGYPHAGLAFGQECYCEALGIEALAARRLGNEDCFLPCVGDRLQICGGGTAVGIYDSRLGSCTEVYTEEEGAIASPGFPGKYSKDEHCTWTVQVANAANITVHVVALDLSQGDKVGLATPSASEYIAFTGGPTPLNVRFESTSHSLGAQLEFTFTGNTIKVTFNSTMTSLGAQGVVITFSSSTGAPVDPSMQLNVTTALPADTTITQTPTTGETTAWRPRTSSPKFITSPITRTTKPLVSRTVETDGSDAVTTFPNTATVEGVPPSTPRSITVVSGGTGEAPSIAVIVAIAVGIILILLLFLTAAVLFTSSYKQVRSRIGRQNNAHVNAAYAIADENDGQADSGIYDPGYDTADFDEPIYLSIRNDPRAMSIHRLPDEQDGGQSVSRNASVKTTKTDHDYQSVDGLSRRNTDRSYLSIYPDSSRATFTGGRVSPAQASSDACEVAEDGYMVPTPKNSTQIQLTKL</sequence>
<evidence type="ECO:0000256" key="8">
    <source>
        <dbReference type="PROSITE-ProRule" id="PRU00196"/>
    </source>
</evidence>
<evidence type="ECO:0000256" key="9">
    <source>
        <dbReference type="SAM" id="MobiDB-lite"/>
    </source>
</evidence>
<dbReference type="PANTHER" id="PTHR24269:SF16">
    <property type="entry name" value="PROTEIN SLG1"/>
    <property type="match status" value="1"/>
</dbReference>
<dbReference type="InterPro" id="IPR001190">
    <property type="entry name" value="SRCR"/>
</dbReference>
<evidence type="ECO:0000256" key="1">
    <source>
        <dbReference type="ARBA" id="ARBA00004167"/>
    </source>
</evidence>
<dbReference type="InterPro" id="IPR035914">
    <property type="entry name" value="Sperma_CUB_dom_sf"/>
</dbReference>
<feature type="compositionally biased region" description="Basic and acidic residues" evidence="9">
    <location>
        <begin position="573"/>
        <end position="586"/>
    </location>
</feature>
<evidence type="ECO:0000256" key="10">
    <source>
        <dbReference type="SAM" id="Phobius"/>
    </source>
</evidence>
<evidence type="ECO:0000256" key="7">
    <source>
        <dbReference type="ARBA" id="ARBA00023180"/>
    </source>
</evidence>
<proteinExistence type="predicted"/>
<keyword evidence="7" id="KW-0325">Glycoprotein</keyword>
<feature type="transmembrane region" description="Helical" evidence="10">
    <location>
        <begin position="463"/>
        <end position="487"/>
    </location>
</feature>
<dbReference type="InterPro" id="IPR002889">
    <property type="entry name" value="WSC_carb-bd"/>
</dbReference>
<dbReference type="PROSITE" id="PS01180">
    <property type="entry name" value="CUB"/>
    <property type="match status" value="1"/>
</dbReference>
<dbReference type="CDD" id="cd00041">
    <property type="entry name" value="CUB"/>
    <property type="match status" value="1"/>
</dbReference>
<dbReference type="GeneID" id="110977854"/>
<dbReference type="SMART" id="SM00042">
    <property type="entry name" value="CUB"/>
    <property type="match status" value="1"/>
</dbReference>
<feature type="domain" description="SRCR" evidence="12">
    <location>
        <begin position="44"/>
        <end position="149"/>
    </location>
</feature>
<comment type="subcellular location">
    <subcellularLocation>
        <location evidence="1">Membrane</location>
        <topology evidence="1">Single-pass membrane protein</topology>
    </subcellularLocation>
</comment>
<keyword evidence="2 10" id="KW-0812">Transmembrane</keyword>
<accession>A0A8B7Y669</accession>
<comment type="caution">
    <text evidence="8">Lacks conserved residue(s) required for the propagation of feature annotation.</text>
</comment>
<keyword evidence="14" id="KW-1185">Reference proteome</keyword>
<evidence type="ECO:0000313" key="14">
    <source>
        <dbReference type="Proteomes" id="UP000694845"/>
    </source>
</evidence>
<dbReference type="Gene3D" id="3.10.250.10">
    <property type="entry name" value="SRCR-like domain"/>
    <property type="match status" value="1"/>
</dbReference>
<dbReference type="Proteomes" id="UP000694845">
    <property type="component" value="Unplaced"/>
</dbReference>
<evidence type="ECO:0000313" key="15">
    <source>
        <dbReference type="RefSeq" id="XP_022088042.1"/>
    </source>
</evidence>
<dbReference type="InterPro" id="IPR036772">
    <property type="entry name" value="SRCR-like_dom_sf"/>
</dbReference>
<protein>
    <submittedName>
        <fullName evidence="15">Uncharacterized protein LOC110977854</fullName>
    </submittedName>
</protein>
<evidence type="ECO:0000256" key="2">
    <source>
        <dbReference type="ARBA" id="ARBA00022692"/>
    </source>
</evidence>
<dbReference type="PROSITE" id="PS50287">
    <property type="entry name" value="SRCR_2"/>
    <property type="match status" value="1"/>
</dbReference>
<evidence type="ECO:0000259" key="12">
    <source>
        <dbReference type="PROSITE" id="PS50287"/>
    </source>
</evidence>
<reference evidence="15" key="1">
    <citation type="submission" date="2025-08" db="UniProtKB">
        <authorList>
            <consortium name="RefSeq"/>
        </authorList>
    </citation>
    <scope>IDENTIFICATION</scope>
</reference>
<keyword evidence="5 10" id="KW-0472">Membrane</keyword>
<dbReference type="InterPro" id="IPR000859">
    <property type="entry name" value="CUB_dom"/>
</dbReference>
<feature type="region of interest" description="Disordered" evidence="9">
    <location>
        <begin position="554"/>
        <end position="586"/>
    </location>
</feature>
<dbReference type="PROSITE" id="PS51212">
    <property type="entry name" value="WSC"/>
    <property type="match status" value="1"/>
</dbReference>
<feature type="domain" description="WSC" evidence="13">
    <location>
        <begin position="142"/>
        <end position="237"/>
    </location>
</feature>
<keyword evidence="4 10" id="KW-1133">Transmembrane helix</keyword>
<dbReference type="SMART" id="SM00321">
    <property type="entry name" value="WSC"/>
    <property type="match status" value="1"/>
</dbReference>
<evidence type="ECO:0000256" key="5">
    <source>
        <dbReference type="ARBA" id="ARBA00023136"/>
    </source>
</evidence>
<keyword evidence="3" id="KW-0732">Signal</keyword>
<dbReference type="InterPro" id="IPR051836">
    <property type="entry name" value="Kremen_rcpt"/>
</dbReference>
<dbReference type="GO" id="GO:0005886">
    <property type="term" value="C:plasma membrane"/>
    <property type="evidence" value="ECO:0007669"/>
    <property type="project" value="TreeGrafter"/>
</dbReference>
<dbReference type="KEGG" id="aplc:110977854"/>
<dbReference type="PANTHER" id="PTHR24269">
    <property type="entry name" value="KREMEN PROTEIN"/>
    <property type="match status" value="1"/>
</dbReference>
<dbReference type="SUPFAM" id="SSF56487">
    <property type="entry name" value="SRCR-like"/>
    <property type="match status" value="1"/>
</dbReference>
<dbReference type="Pfam" id="PF00431">
    <property type="entry name" value="CUB"/>
    <property type="match status" value="1"/>
</dbReference>
<evidence type="ECO:0000256" key="6">
    <source>
        <dbReference type="ARBA" id="ARBA00023157"/>
    </source>
</evidence>
<dbReference type="RefSeq" id="XP_022088042.1">
    <property type="nucleotide sequence ID" value="XM_022232350.1"/>
</dbReference>
<name>A0A8B7Y669_ACAPL</name>
<feature type="compositionally biased region" description="Polar residues" evidence="9">
    <location>
        <begin position="560"/>
        <end position="572"/>
    </location>
</feature>
<gene>
    <name evidence="15" type="primary">LOC110977854</name>
</gene>
<feature type="compositionally biased region" description="Polar residues" evidence="9">
    <location>
        <begin position="399"/>
        <end position="408"/>
    </location>
</feature>
<evidence type="ECO:0000259" key="13">
    <source>
        <dbReference type="PROSITE" id="PS51212"/>
    </source>
</evidence>
<dbReference type="AlphaFoldDB" id="A0A8B7Y669"/>
<dbReference type="OMA" id="QECYCEA"/>
<evidence type="ECO:0000259" key="11">
    <source>
        <dbReference type="PROSITE" id="PS01180"/>
    </source>
</evidence>
<feature type="compositionally biased region" description="Low complexity" evidence="9">
    <location>
        <begin position="385"/>
        <end position="394"/>
    </location>
</feature>
<keyword evidence="6" id="KW-1015">Disulfide bond</keyword>
<dbReference type="OrthoDB" id="5985438at2759"/>
<dbReference type="SUPFAM" id="SSF49854">
    <property type="entry name" value="Spermadhesin, CUB domain"/>
    <property type="match status" value="1"/>
</dbReference>
<organism evidence="14 15">
    <name type="scientific">Acanthaster planci</name>
    <name type="common">Crown-of-thorns starfish</name>
    <dbReference type="NCBI Taxonomy" id="133434"/>
    <lineage>
        <taxon>Eukaryota</taxon>
        <taxon>Metazoa</taxon>
        <taxon>Echinodermata</taxon>
        <taxon>Eleutherozoa</taxon>
        <taxon>Asterozoa</taxon>
        <taxon>Asteroidea</taxon>
        <taxon>Valvatacea</taxon>
        <taxon>Valvatida</taxon>
        <taxon>Acanthasteridae</taxon>
        <taxon>Acanthaster</taxon>
    </lineage>
</organism>